<dbReference type="PANTHER" id="PTHR10314">
    <property type="entry name" value="CYSTATHIONINE BETA-SYNTHASE"/>
    <property type="match status" value="1"/>
</dbReference>
<evidence type="ECO:0000313" key="7">
    <source>
        <dbReference type="Proteomes" id="UP000646749"/>
    </source>
</evidence>
<dbReference type="InterPro" id="IPR036052">
    <property type="entry name" value="TrpB-like_PALP_sf"/>
</dbReference>
<evidence type="ECO:0000256" key="4">
    <source>
        <dbReference type="ARBA" id="ARBA00022898"/>
    </source>
</evidence>
<evidence type="ECO:0000259" key="5">
    <source>
        <dbReference type="Pfam" id="PF00291"/>
    </source>
</evidence>
<feature type="domain" description="Tryptophan synthase beta chain-like PALP" evidence="5">
    <location>
        <begin position="16"/>
        <end position="295"/>
    </location>
</feature>
<evidence type="ECO:0000256" key="1">
    <source>
        <dbReference type="ARBA" id="ARBA00001933"/>
    </source>
</evidence>
<comment type="caution">
    <text evidence="6">The sequence shown here is derived from an EMBL/GenBank/DDBJ whole genome shotgun (WGS) entry which is preliminary data.</text>
</comment>
<protein>
    <submittedName>
        <fullName evidence="6">2,3-diaminopropionate biosynthesis protein SbnA</fullName>
    </submittedName>
</protein>
<dbReference type="InterPro" id="IPR001926">
    <property type="entry name" value="TrpB-like_PALP"/>
</dbReference>
<keyword evidence="7" id="KW-1185">Reference proteome</keyword>
<organism evidence="6 7">
    <name type="scientific">Plantactinospora endophytica</name>
    <dbReference type="NCBI Taxonomy" id="673535"/>
    <lineage>
        <taxon>Bacteria</taxon>
        <taxon>Bacillati</taxon>
        <taxon>Actinomycetota</taxon>
        <taxon>Actinomycetes</taxon>
        <taxon>Micromonosporales</taxon>
        <taxon>Micromonosporaceae</taxon>
        <taxon>Plantactinospora</taxon>
    </lineage>
</organism>
<comment type="subunit">
    <text evidence="2">Homodimer.</text>
</comment>
<dbReference type="Gene3D" id="3.40.50.1100">
    <property type="match status" value="2"/>
</dbReference>
<keyword evidence="4" id="KW-0663">Pyridoxal phosphate</keyword>
<dbReference type="InterPro" id="IPR050214">
    <property type="entry name" value="Cys_Synth/Cystath_Beta-Synth"/>
</dbReference>
<dbReference type="EMBL" id="BONW01000028">
    <property type="protein sequence ID" value="GIG90512.1"/>
    <property type="molecule type" value="Genomic_DNA"/>
</dbReference>
<comment type="cofactor">
    <cofactor evidence="1">
        <name>pyridoxal 5'-phosphate</name>
        <dbReference type="ChEBI" id="CHEBI:597326"/>
    </cofactor>
</comment>
<dbReference type="Pfam" id="PF00291">
    <property type="entry name" value="PALP"/>
    <property type="match status" value="1"/>
</dbReference>
<reference evidence="6 7" key="1">
    <citation type="submission" date="2021-01" db="EMBL/GenBank/DDBJ databases">
        <title>Whole genome shotgun sequence of Plantactinospora endophytica NBRC 110450.</title>
        <authorList>
            <person name="Komaki H."/>
            <person name="Tamura T."/>
        </authorList>
    </citation>
    <scope>NUCLEOTIDE SEQUENCE [LARGE SCALE GENOMIC DNA]</scope>
    <source>
        <strain evidence="6 7">NBRC 110450</strain>
    </source>
</reference>
<dbReference type="InterPro" id="IPR023927">
    <property type="entry name" value="SbnA"/>
</dbReference>
<name>A0ABQ4E8B3_9ACTN</name>
<evidence type="ECO:0000256" key="3">
    <source>
        <dbReference type="ARBA" id="ARBA00022679"/>
    </source>
</evidence>
<dbReference type="NCBIfam" id="TIGR03945">
    <property type="entry name" value="PLP_SbnA_fam"/>
    <property type="match status" value="1"/>
</dbReference>
<gene>
    <name evidence="6" type="primary">cysK_2</name>
    <name evidence="6" type="ORF">Pen02_54480</name>
</gene>
<evidence type="ECO:0000256" key="2">
    <source>
        <dbReference type="ARBA" id="ARBA00011738"/>
    </source>
</evidence>
<accession>A0ABQ4E8B3</accession>
<dbReference type="SUPFAM" id="SSF53686">
    <property type="entry name" value="Tryptophan synthase beta subunit-like PLP-dependent enzymes"/>
    <property type="match status" value="1"/>
</dbReference>
<sequence>MIYQAAHAIVTDDVFLALPRFADRADVELYLKIEALNPAGSIKLKPAVCMIEDAERDGLLVPGSRIIESSSGNLGTALAMVCAAKGYRLTIVTDLNANRAAVDTMRCLGATVTVIATPDAGGGFLSGRIAHIHRALAADPGLVWLNQYANPANPRAHRTHTASSIHKEFGTVDVLFVGAGTTGTLVGCVDYFREHCPQTRIVAVDAEGSVTFGAPPGVRHLPGLGTSVRPAILGDGRGDFDTCQVSEVDSIATCREVARRYGLLVGASTGSVLAAVRSLIPTIVPGSRIVAISPDLGDRYLETVYDDCWTASRYPSSGLPPTGGIVA</sequence>
<keyword evidence="3" id="KW-0808">Transferase</keyword>
<dbReference type="CDD" id="cd01561">
    <property type="entry name" value="CBS_like"/>
    <property type="match status" value="1"/>
</dbReference>
<proteinExistence type="predicted"/>
<evidence type="ECO:0000313" key="6">
    <source>
        <dbReference type="EMBL" id="GIG90512.1"/>
    </source>
</evidence>
<dbReference type="RefSeq" id="WP_203868927.1">
    <property type="nucleotide sequence ID" value="NZ_BONW01000028.1"/>
</dbReference>
<dbReference type="Proteomes" id="UP000646749">
    <property type="component" value="Unassembled WGS sequence"/>
</dbReference>